<feature type="repeat" description="TPR" evidence="1">
    <location>
        <begin position="610"/>
        <end position="643"/>
    </location>
</feature>
<dbReference type="PANTHER" id="PTHR46082:SF6">
    <property type="entry name" value="AAA+ ATPASE DOMAIN-CONTAINING PROTEIN-RELATED"/>
    <property type="match status" value="1"/>
</dbReference>
<organism evidence="2 3">
    <name type="scientific">Aureobasidium pullulans</name>
    <name type="common">Black yeast</name>
    <name type="synonym">Pullularia pullulans</name>
    <dbReference type="NCBI Taxonomy" id="5580"/>
    <lineage>
        <taxon>Eukaryota</taxon>
        <taxon>Fungi</taxon>
        <taxon>Dikarya</taxon>
        <taxon>Ascomycota</taxon>
        <taxon>Pezizomycotina</taxon>
        <taxon>Dothideomycetes</taxon>
        <taxon>Dothideomycetidae</taxon>
        <taxon>Dothideales</taxon>
        <taxon>Saccotheciaceae</taxon>
        <taxon>Aureobasidium</taxon>
    </lineage>
</organism>
<dbReference type="Pfam" id="PF13424">
    <property type="entry name" value="TPR_12"/>
    <property type="match status" value="3"/>
</dbReference>
<dbReference type="SUPFAM" id="SSF48452">
    <property type="entry name" value="TPR-like"/>
    <property type="match status" value="2"/>
</dbReference>
<accession>A0A4S8ZX32</accession>
<dbReference type="InterPro" id="IPR011990">
    <property type="entry name" value="TPR-like_helical_dom_sf"/>
</dbReference>
<proteinExistence type="predicted"/>
<protein>
    <submittedName>
        <fullName evidence="2">Uncharacterized protein</fullName>
    </submittedName>
</protein>
<reference evidence="2 3" key="1">
    <citation type="submission" date="2018-10" db="EMBL/GenBank/DDBJ databases">
        <title>Fifty Aureobasidium pullulans genomes reveal a recombining polyextremotolerant generalist.</title>
        <authorList>
            <person name="Gostincar C."/>
            <person name="Turk M."/>
            <person name="Zajc J."/>
            <person name="Gunde-Cimerman N."/>
        </authorList>
    </citation>
    <scope>NUCLEOTIDE SEQUENCE [LARGE SCALE GENOMIC DNA]</scope>
    <source>
        <strain evidence="2 3">EXF-10659</strain>
    </source>
</reference>
<evidence type="ECO:0000256" key="1">
    <source>
        <dbReference type="PROSITE-ProRule" id="PRU00339"/>
    </source>
</evidence>
<evidence type="ECO:0000313" key="2">
    <source>
        <dbReference type="EMBL" id="THW71050.1"/>
    </source>
</evidence>
<dbReference type="EMBL" id="QZAO01000300">
    <property type="protein sequence ID" value="THW71050.1"/>
    <property type="molecule type" value="Genomic_DNA"/>
</dbReference>
<gene>
    <name evidence="2" type="ORF">D6D19_07465</name>
</gene>
<dbReference type="SMART" id="SM00028">
    <property type="entry name" value="TPR"/>
    <property type="match status" value="5"/>
</dbReference>
<sequence length="1350" mass="149957">MVDDDTGFKVLCEPKLVEPKSNQIVDIVAVHGIGAHPDDTWCKLREAGLDVTDSDNYVNWLSDPVMLPKVVPNARIMRYGYKSVWFGADAIKQNSSRVASRLLIALRRQRKAKQHTPHLANAALLEAYHDTEEWHGIFQSTTGLIFFGTPFRGAEGMSQSEMLQAALSEYKQEEVHTEVLNILDPGNELLQDLVDGFGKTRSLPNKAQVACFFELQPSNIGAIVGKQRETRFVVSESSGCLDISEATEKYSLERSHFNMNKFGKPSEEDFLTVSEVVDKMAKAAPGLLLMRHRHEQGIETILGNLRYVQDDHVWAIELGQFMGCYELVTHSDPNHQQVTELEHEINWRLSAHDIPYSVPDRHGDAGPTLTTKISQQLIRVFGPSHCAFFLIGEAACILREGMRVANDEQKSGVREVARQRLNQVRYQCTGITLDCDAFWDLLVQRNPVELTTFRLQAFLLPKRIDERALVGKAEAISSNHPSTLDTVDELGDLHFDQGKLTEAETRYKRASEGAERAHGAKQTATLDTGDDLGNLYKAQGKLAEAEVMYKRALAGSEKTLGAEHTNTLGTVNNLGALYLDQGRLAEAEAMYTRALVGYEKAPGAEHADTLRTVNNLGALYLDQGKLAEAEAMYNRALAGYEKAFGAEHTDTLRTVNNLGALYLDQGKLAEAEAMYTRALAGYEKALGAEHTDTLDTVDKLGTLYSAQGRVVEAEMMYERALAGYEQVLEAGRASRLRTVNNLCVLYKLTKDSKMLAPMLFRAALEANDVAEATRLLKEEVEAVTKSGSEFEWISEPLTMGLVPMEVVKLIIEERDEAPWIRYDLPTLVSNKINITFHRQDCIHESIFQRSPQDRERQSSVAQKTIVRVVAEMCGLGGVVPLLAARPTWDGTVTFNNTIARVSYRDTDAPEALSNDIDRTKNGLRRSLNALSRIGVLAAWLQTNYLICDRFVILRYGVKSKSIEAVSIPLRLIAELKTHLQRSLDSSDTRGTIQCQALVLETSITLLELFCGFHQDSDPMDSSDTLLCATDASAMAVQAICIGILAFSRANLGELDPFFLMHKVSEVKLCGVEGTLSRKVSLSLQLSELSCIGDMLDDSVMVFTCEGQKPNTTRHNLLTSLDNLFELWGPGQMIVDHDQNICGAVIGGGVIYQPSHDSAVLHWCQEASREVVFRSPGVRRGASDVITIGGFAVNTNCPFNQNDDKSLPRLVTASKLHTLGTFAKQWTLQEIQAGLQAGQFAMQTINMTWIKTDARTIKAAISSGDWDLDTLEAPWGLLISVCTGVAQRVPLREVIAEVMPMMVRAMRKRPHEWNQPKIETHEIAGKFRDPGFRNWHDSLEKSERDALDDIV</sequence>
<dbReference type="PROSITE" id="PS50005">
    <property type="entry name" value="TPR"/>
    <property type="match status" value="1"/>
</dbReference>
<dbReference type="PRINTS" id="PR00381">
    <property type="entry name" value="KINESINLIGHT"/>
</dbReference>
<dbReference type="PANTHER" id="PTHR46082">
    <property type="entry name" value="ATP/GTP-BINDING PROTEIN-RELATED"/>
    <property type="match status" value="1"/>
</dbReference>
<dbReference type="InterPro" id="IPR019734">
    <property type="entry name" value="TPR_rpt"/>
</dbReference>
<name>A0A4S8ZX32_AURPU</name>
<comment type="caution">
    <text evidence="2">The sequence shown here is derived from an EMBL/GenBank/DDBJ whole genome shotgun (WGS) entry which is preliminary data.</text>
</comment>
<keyword evidence="1" id="KW-0802">TPR repeat</keyword>
<dbReference type="Gene3D" id="1.25.40.10">
    <property type="entry name" value="Tetratricopeptide repeat domain"/>
    <property type="match status" value="2"/>
</dbReference>
<dbReference type="InterPro" id="IPR053137">
    <property type="entry name" value="NLR-like"/>
</dbReference>
<dbReference type="Proteomes" id="UP000308802">
    <property type="component" value="Unassembled WGS sequence"/>
</dbReference>
<evidence type="ECO:0000313" key="3">
    <source>
        <dbReference type="Proteomes" id="UP000308802"/>
    </source>
</evidence>